<proteinExistence type="inferred from homology"/>
<accession>A0A2M7PLG2</accession>
<dbReference type="SUPFAM" id="SSF50249">
    <property type="entry name" value="Nucleic acid-binding proteins"/>
    <property type="match status" value="1"/>
</dbReference>
<dbReference type="InterPro" id="IPR011114">
    <property type="entry name" value="RuvA_C"/>
</dbReference>
<reference evidence="10" key="2">
    <citation type="submission" date="2017-09" db="EMBL/GenBank/DDBJ databases">
        <title>Depth-based differentiation of microbial function through sediment-hosted aquifers and enrichment of novel symbionts in the deep terrestrial subsurface.</title>
        <authorList>
            <person name="Probst A.J."/>
            <person name="Ladd B."/>
            <person name="Jarett J.K."/>
            <person name="Geller-Mcgrath D.E."/>
            <person name="Sieber C.M.K."/>
            <person name="Emerson J.B."/>
            <person name="Anantharaman K."/>
            <person name="Thomas B.C."/>
            <person name="Malmstrom R."/>
            <person name="Stieglmeier M."/>
            <person name="Klingl A."/>
            <person name="Woyke T."/>
            <person name="Ryan C.M."/>
            <person name="Banfield J.F."/>
        </authorList>
    </citation>
    <scope>NUCLEOTIDE SEQUENCE</scope>
    <source>
        <strain evidence="10">CG_4_8_14_3_um_filter_34_18</strain>
    </source>
</reference>
<dbReference type="EMBL" id="PFKO01000337">
    <property type="protein sequence ID" value="PIY31470.1"/>
    <property type="molecule type" value="Genomic_DNA"/>
</dbReference>
<keyword evidence="7" id="KW-0472">Membrane</keyword>
<comment type="function">
    <text evidence="6">The RuvA-RuvB-RuvC complex processes Holliday junction (HJ) DNA during genetic recombination and DNA repair, while the RuvA-RuvB complex plays an important role in the rescue of blocked DNA replication forks via replication fork reversal (RFR). RuvA specifically binds to HJ cruciform DNA, conferring on it an open structure. The RuvB hexamer acts as an ATP-dependent pump, pulling dsDNA into and through the RuvAB complex. HJ branch migration allows RuvC to scan DNA until it finds its consensus sequence, where it cleaves and resolves the cruciform DNA.</text>
</comment>
<keyword evidence="2 6" id="KW-0227">DNA damage</keyword>
<evidence type="ECO:0000313" key="10">
    <source>
        <dbReference type="EMBL" id="PIX34849.1"/>
    </source>
</evidence>
<feature type="domain" description="DNA helicase Holliday junction RuvA type" evidence="8">
    <location>
        <begin position="74"/>
        <end position="133"/>
    </location>
</feature>
<dbReference type="GO" id="GO:0005524">
    <property type="term" value="F:ATP binding"/>
    <property type="evidence" value="ECO:0007669"/>
    <property type="project" value="InterPro"/>
</dbReference>
<dbReference type="EMBL" id="PFIP01000044">
    <property type="protein sequence ID" value="PIX34849.1"/>
    <property type="molecule type" value="Genomic_DNA"/>
</dbReference>
<reference evidence="13 14" key="1">
    <citation type="submission" date="2017-09" db="EMBL/GenBank/DDBJ databases">
        <title>Depth-based differentiation of microbial function through sediment-hosted aquifers and enrichment of novel symbionts in the deep terrestrial subsurface.</title>
        <authorList>
            <person name="Probst A.J."/>
            <person name="Ladd B."/>
            <person name="Jarett J.K."/>
            <person name="Geller-Mcgrath D.E."/>
            <person name="Sieber C.M."/>
            <person name="Emerson J.B."/>
            <person name="Anantharaman K."/>
            <person name="Thomas B.C."/>
            <person name="Malmstrom R."/>
            <person name="Stieglmeier M."/>
            <person name="Klingl A."/>
            <person name="Woyke T."/>
            <person name="Ryan C.M."/>
            <person name="Banfield J.F."/>
        </authorList>
    </citation>
    <scope>NUCLEOTIDE SEQUENCE [LARGE SCALE GENOMIC DNA]</scope>
    <source>
        <strain evidence="11">CG_4_10_14_3_um_filter_34_13</strain>
        <strain evidence="12">CG_4_9_14_3_um_filter_33_16</strain>
    </source>
</reference>
<dbReference type="Gene3D" id="1.10.150.20">
    <property type="entry name" value="5' to 3' exonuclease, C-terminal subdomain"/>
    <property type="match status" value="1"/>
</dbReference>
<comment type="domain">
    <text evidence="6">Has three domains with a flexible linker between the domains II and III and assumes an 'L' shape. Domain III is highly mobile and contacts RuvB.</text>
</comment>
<comment type="similarity">
    <text evidence="6">Belongs to the RuvA family.</text>
</comment>
<dbReference type="GO" id="GO:0048476">
    <property type="term" value="C:Holliday junction resolvase complex"/>
    <property type="evidence" value="ECO:0007669"/>
    <property type="project" value="UniProtKB-UniRule"/>
</dbReference>
<dbReference type="InterPro" id="IPR012340">
    <property type="entry name" value="NA-bd_OB-fold"/>
</dbReference>
<evidence type="ECO:0000256" key="6">
    <source>
        <dbReference type="HAMAP-Rule" id="MF_00031"/>
    </source>
</evidence>
<dbReference type="Pfam" id="PF14520">
    <property type="entry name" value="HHH_5"/>
    <property type="match status" value="1"/>
</dbReference>
<evidence type="ECO:0000256" key="7">
    <source>
        <dbReference type="SAM" id="Phobius"/>
    </source>
</evidence>
<organism evidence="11 14">
    <name type="scientific">Candidatus Infernicultor aquiphilus</name>
    <dbReference type="NCBI Taxonomy" id="1805029"/>
    <lineage>
        <taxon>Bacteria</taxon>
        <taxon>Pseudomonadati</taxon>
        <taxon>Atribacterota</taxon>
        <taxon>Candidatus Phoenicimicrobiia</taxon>
        <taxon>Candidatus Pheonicimicrobiales</taxon>
        <taxon>Candidatus Phoenicimicrobiaceae</taxon>
        <taxon>Candidatus Infernicultor</taxon>
    </lineage>
</organism>
<dbReference type="GO" id="GO:0006281">
    <property type="term" value="P:DNA repair"/>
    <property type="evidence" value="ECO:0007669"/>
    <property type="project" value="UniProtKB-UniRule"/>
</dbReference>
<evidence type="ECO:0000313" key="12">
    <source>
        <dbReference type="EMBL" id="PJB56230.1"/>
    </source>
</evidence>
<comment type="subunit">
    <text evidence="6">Homotetramer. Forms an RuvA(8)-RuvB(12)-Holliday junction (HJ) complex. HJ DNA is sandwiched between 2 RuvA tetramers; dsDNA enters through RuvA and exits via RuvB. An RuvB hexamer assembles on each DNA strand where it exits the tetramer. Each RuvB hexamer is contacted by two RuvA subunits (via domain III) on 2 adjacent RuvB subunits; this complex drives branch migration. In the full resolvosome a probable DNA-RuvA(4)-RuvB(12)-RuvC(2) complex forms which resolves the HJ.</text>
</comment>
<comment type="caution">
    <text evidence="6">Lacks conserved residue(s) required for the propagation of feature annotation.</text>
</comment>
<dbReference type="InterPro" id="IPR000085">
    <property type="entry name" value="RuvA"/>
</dbReference>
<dbReference type="GO" id="GO:0000400">
    <property type="term" value="F:four-way junction DNA binding"/>
    <property type="evidence" value="ECO:0007669"/>
    <property type="project" value="UniProtKB-UniRule"/>
</dbReference>
<evidence type="ECO:0000256" key="3">
    <source>
        <dbReference type="ARBA" id="ARBA00023125"/>
    </source>
</evidence>
<gene>
    <name evidence="6 11" type="primary">ruvA</name>
    <name evidence="12" type="ORF">CO097_05815</name>
    <name evidence="11" type="ORF">COZ07_09130</name>
    <name evidence="10" type="ORF">COZ58_02350</name>
</gene>
<dbReference type="GO" id="GO:0006310">
    <property type="term" value="P:DNA recombination"/>
    <property type="evidence" value="ECO:0007669"/>
    <property type="project" value="UniProtKB-UniRule"/>
</dbReference>
<evidence type="ECO:0000313" key="11">
    <source>
        <dbReference type="EMBL" id="PIY31470.1"/>
    </source>
</evidence>
<dbReference type="Gene3D" id="2.40.50.140">
    <property type="entry name" value="Nucleic acid-binding proteins"/>
    <property type="match status" value="1"/>
</dbReference>
<dbReference type="HAMAP" id="MF_00031">
    <property type="entry name" value="DNA_HJ_migration_RuvA"/>
    <property type="match status" value="1"/>
</dbReference>
<feature type="transmembrane region" description="Helical" evidence="7">
    <location>
        <begin position="24"/>
        <end position="44"/>
    </location>
</feature>
<dbReference type="InterPro" id="IPR013849">
    <property type="entry name" value="DNA_helicase_Holl-junc_RuvA_I"/>
</dbReference>
<evidence type="ECO:0000313" key="14">
    <source>
        <dbReference type="Proteomes" id="UP000230646"/>
    </source>
</evidence>
<feature type="domain" description="Holliday junction DNA helicase RuvA C-terminal" evidence="9">
    <location>
        <begin position="223"/>
        <end position="266"/>
    </location>
</feature>
<dbReference type="Pfam" id="PF01330">
    <property type="entry name" value="RuvA_N"/>
    <property type="match status" value="1"/>
</dbReference>
<dbReference type="Proteomes" id="UP000230646">
    <property type="component" value="Unassembled WGS sequence"/>
</dbReference>
<dbReference type="AlphaFoldDB" id="A0A2M7PLG2"/>
<dbReference type="SUPFAM" id="SSF46929">
    <property type="entry name" value="DNA helicase RuvA subunit, C-terminal domain"/>
    <property type="match status" value="1"/>
</dbReference>
<dbReference type="InterPro" id="IPR010994">
    <property type="entry name" value="RuvA_2-like"/>
</dbReference>
<comment type="subcellular location">
    <subcellularLocation>
        <location evidence="6">Cytoplasm</location>
    </subcellularLocation>
</comment>
<sequence>MVRVNSTPTLKVIIYLEKVLSFKLWFFAFLPVRCLTASVLALPLRYTQTGQAGTQTGSFKFLAKKPHLGGLNLITFLEGIVDTVAINYLILNIGGIGYKINIPTYNNLVLKTGDKIKIYTYLYLREDKIMLYGFLSKKEEEFFRLLLGTPGVGPKVGLNILSKMTPDDFSKAILQEDLESITTIVGIGHKLAKKIILELKEKISKVIFIEKSLEKSFTPEIIKDAIDALKVLGYTHKKAMSAVEKTQEKFKGKLKVEELIRESLRII</sequence>
<protein>
    <recommendedName>
        <fullName evidence="6">Holliday junction branch migration complex subunit RuvA</fullName>
    </recommendedName>
</protein>
<evidence type="ECO:0000256" key="5">
    <source>
        <dbReference type="ARBA" id="ARBA00023204"/>
    </source>
</evidence>
<dbReference type="EMBL" id="PFTV01000140">
    <property type="protein sequence ID" value="PJB56230.1"/>
    <property type="molecule type" value="Genomic_DNA"/>
</dbReference>
<dbReference type="Pfam" id="PF07499">
    <property type="entry name" value="RuvA_C"/>
    <property type="match status" value="1"/>
</dbReference>
<dbReference type="Gene3D" id="1.10.8.10">
    <property type="entry name" value="DNA helicase RuvA subunit, C-terminal domain"/>
    <property type="match status" value="1"/>
</dbReference>
<keyword evidence="3 6" id="KW-0238">DNA-binding</keyword>
<comment type="caution">
    <text evidence="11">The sequence shown here is derived from an EMBL/GenBank/DDBJ whole genome shotgun (WGS) entry which is preliminary data.</text>
</comment>
<dbReference type="InterPro" id="IPR036267">
    <property type="entry name" value="RuvA_C_sf"/>
</dbReference>
<evidence type="ECO:0000256" key="2">
    <source>
        <dbReference type="ARBA" id="ARBA00022763"/>
    </source>
</evidence>
<keyword evidence="4 6" id="KW-0233">DNA recombination</keyword>
<keyword evidence="5 6" id="KW-0234">DNA repair</keyword>
<accession>A0A2M8CAZ8</accession>
<evidence type="ECO:0000259" key="8">
    <source>
        <dbReference type="Pfam" id="PF01330"/>
    </source>
</evidence>
<name>A0A2M7PLG2_9BACT</name>
<dbReference type="GO" id="GO:0009378">
    <property type="term" value="F:four-way junction helicase activity"/>
    <property type="evidence" value="ECO:0007669"/>
    <property type="project" value="InterPro"/>
</dbReference>
<keyword evidence="7" id="KW-0812">Transmembrane</keyword>
<dbReference type="NCBIfam" id="TIGR00084">
    <property type="entry name" value="ruvA"/>
    <property type="match status" value="1"/>
</dbReference>
<evidence type="ECO:0000256" key="4">
    <source>
        <dbReference type="ARBA" id="ARBA00023172"/>
    </source>
</evidence>
<dbReference type="Proteomes" id="UP000231493">
    <property type="component" value="Unassembled WGS sequence"/>
</dbReference>
<keyword evidence="7" id="KW-1133">Transmembrane helix</keyword>
<accession>A0A2M7K9P5</accession>
<evidence type="ECO:0000259" key="9">
    <source>
        <dbReference type="Pfam" id="PF07499"/>
    </source>
</evidence>
<dbReference type="SUPFAM" id="SSF47781">
    <property type="entry name" value="RuvA domain 2-like"/>
    <property type="match status" value="1"/>
</dbReference>
<dbReference type="GO" id="GO:0009379">
    <property type="term" value="C:Holliday junction helicase complex"/>
    <property type="evidence" value="ECO:0007669"/>
    <property type="project" value="InterPro"/>
</dbReference>
<dbReference type="Proteomes" id="UP000228560">
    <property type="component" value="Unassembled WGS sequence"/>
</dbReference>
<dbReference type="CDD" id="cd14332">
    <property type="entry name" value="UBA_RuvA_C"/>
    <property type="match status" value="1"/>
</dbReference>
<dbReference type="GO" id="GO:0005737">
    <property type="term" value="C:cytoplasm"/>
    <property type="evidence" value="ECO:0007669"/>
    <property type="project" value="UniProtKB-SubCell"/>
</dbReference>
<keyword evidence="1 6" id="KW-0963">Cytoplasm</keyword>
<feature type="region of interest" description="Domain III" evidence="6">
    <location>
        <begin position="217"/>
        <end position="267"/>
    </location>
</feature>
<evidence type="ECO:0000256" key="1">
    <source>
        <dbReference type="ARBA" id="ARBA00022490"/>
    </source>
</evidence>
<evidence type="ECO:0000313" key="13">
    <source>
        <dbReference type="Proteomes" id="UP000228560"/>
    </source>
</evidence>